<dbReference type="SMART" id="SM00950">
    <property type="entry name" value="Piwi"/>
    <property type="match status" value="1"/>
</dbReference>
<dbReference type="OrthoDB" id="186607at2759"/>
<dbReference type="Pfam" id="PF16487">
    <property type="entry name" value="ArgoMid"/>
    <property type="match status" value="1"/>
</dbReference>
<dbReference type="InterPro" id="IPR032473">
    <property type="entry name" value="Argonaute_Mid_dom"/>
</dbReference>
<dbReference type="Pfam" id="PF02171">
    <property type="entry name" value="Piwi"/>
    <property type="match status" value="1"/>
</dbReference>
<dbReference type="CDD" id="cd02846">
    <property type="entry name" value="PAZ_argonaute_like"/>
    <property type="match status" value="1"/>
</dbReference>
<dbReference type="SUPFAM" id="SSF53098">
    <property type="entry name" value="Ribonuclease H-like"/>
    <property type="match status" value="1"/>
</dbReference>
<proteinExistence type="inferred from homology"/>
<dbReference type="InterPro" id="IPR036085">
    <property type="entry name" value="PAZ_dom_sf"/>
</dbReference>
<feature type="domain" description="Piwi" evidence="4">
    <location>
        <begin position="550"/>
        <end position="851"/>
    </location>
</feature>
<dbReference type="InterPro" id="IPR036397">
    <property type="entry name" value="RNaseH_sf"/>
</dbReference>
<evidence type="ECO:0000259" key="4">
    <source>
        <dbReference type="PROSITE" id="PS50822"/>
    </source>
</evidence>
<dbReference type="InterPro" id="IPR003165">
    <property type="entry name" value="Piwi"/>
</dbReference>
<dbReference type="SMART" id="SM01163">
    <property type="entry name" value="DUF1785"/>
    <property type="match status" value="1"/>
</dbReference>
<gene>
    <name evidence="5" type="ORF">As57867_018078</name>
</gene>
<feature type="non-terminal residue" evidence="5">
    <location>
        <position position="1"/>
    </location>
</feature>
<dbReference type="PROSITE" id="PS50821">
    <property type="entry name" value="PAZ"/>
    <property type="match status" value="1"/>
</dbReference>
<evidence type="ECO:0000256" key="1">
    <source>
        <dbReference type="RuleBase" id="RU361178"/>
    </source>
</evidence>
<dbReference type="Pfam" id="PF02170">
    <property type="entry name" value="PAZ"/>
    <property type="match status" value="1"/>
</dbReference>
<dbReference type="InterPro" id="IPR012337">
    <property type="entry name" value="RNaseH-like_sf"/>
</dbReference>
<evidence type="ECO:0000256" key="2">
    <source>
        <dbReference type="SAM" id="MobiDB-lite"/>
    </source>
</evidence>
<comment type="similarity">
    <text evidence="1">Belongs to the argonaute family.</text>
</comment>
<organism evidence="5">
    <name type="scientific">Aphanomyces stellatus</name>
    <dbReference type="NCBI Taxonomy" id="120398"/>
    <lineage>
        <taxon>Eukaryota</taxon>
        <taxon>Sar</taxon>
        <taxon>Stramenopiles</taxon>
        <taxon>Oomycota</taxon>
        <taxon>Saprolegniomycetes</taxon>
        <taxon>Saprolegniales</taxon>
        <taxon>Verrucalvaceae</taxon>
        <taxon>Aphanomyces</taxon>
    </lineage>
</organism>
<feature type="compositionally biased region" description="Gly residues" evidence="2">
    <location>
        <begin position="20"/>
        <end position="32"/>
    </location>
</feature>
<evidence type="ECO:0000313" key="5">
    <source>
        <dbReference type="EMBL" id="KAF0690408.1"/>
    </source>
</evidence>
<dbReference type="Pfam" id="PF08699">
    <property type="entry name" value="ArgoL1"/>
    <property type="match status" value="1"/>
</dbReference>
<dbReference type="SMART" id="SM00949">
    <property type="entry name" value="PAZ"/>
    <property type="match status" value="1"/>
</dbReference>
<dbReference type="Pfam" id="PF16486">
    <property type="entry name" value="ArgoN"/>
    <property type="match status" value="1"/>
</dbReference>
<dbReference type="InterPro" id="IPR014811">
    <property type="entry name" value="ArgoL1"/>
</dbReference>
<feature type="domain" description="PAZ" evidence="3">
    <location>
        <begin position="268"/>
        <end position="379"/>
    </location>
</feature>
<comment type="caution">
    <text evidence="5">The sequence shown here is derived from an EMBL/GenBank/DDBJ whole genome shotgun (WGS) entry which is preliminary data.</text>
</comment>
<name>A0A6A4Y3U6_9STRA</name>
<dbReference type="Gene3D" id="3.30.420.10">
    <property type="entry name" value="Ribonuclease H-like superfamily/Ribonuclease H"/>
    <property type="match status" value="1"/>
</dbReference>
<dbReference type="Gene3D" id="2.170.260.10">
    <property type="entry name" value="paz domain"/>
    <property type="match status" value="1"/>
</dbReference>
<feature type="region of interest" description="Disordered" evidence="2">
    <location>
        <begin position="1"/>
        <end position="46"/>
    </location>
</feature>
<accession>A0A6A4Y3U6</accession>
<sequence>GGRGGGRDGGRFGGREGGRGGRGFPGRGGGGNFSIPPGPPPEPVRSTLLAPQLETLFPCRPSFGTAGKAIVVWANHYQVDLKEDAGDIFHYDVLFCFHDATPTQEVRPKFVCLKVLGLLVKQLKVDFPDATVVTDGRRNIYTPTQLPFDNRMLVVTEQFESGKSKLWDVYIKAADPVAIRMAQVKEFFAGQLTVTPYDAIMALDIALRATANERFVAVGRNFFSNAGCQQLGEGAELWFGYHQSLRPTQTKLTLNIDMAATSFIEESSLVDYILKACGDRSNVLGMDPQALRHAGKIVKGVLVVATHRPNMKKNFKITGITSTTASSTYFDGADGQKCSVADYFAQKYAPLKHPEWPCVQFGSKAKGQALPIEVCRTVGGQKAVRKETPNQVASIIRYTCTKPEERRRKIEDQITNTHFEQDNCLAAFGLKIAPKMLAVSARQLDDPELLYSNNAVERPRDGSWNLRGKGFYEGQDLGSFAIISLCDPRAEREITQFFQKLVNQLAALSMRGPRGGDPPLLTRDRRQPVEALFSDAIRAAEQVFGAPPRVVFCVNPTNDTLNYADLKRASDVTFGIPSQCMLLKHATKASPQYIANIMLKVNMKLGGRNSICRADLPKVGERPTIIFGCDVTHISHIDKSKPSIASCVATMDKYASHHAACVRKQGHGVDFIEDMQGMTHELLRRFYQETHVKPERILVYRDGLSEGQFQATMKREVEAMRKACATLEPDYAPAITYVVVQKRHHTRIFPTQMHETDNKSGNCKAGTVVDTGICHPTEYDFYLMSHSGLQGTSRPAHYHVLLDEIQFDPNELHTLTYQLCYTFARCTRAVSVVPACYYSHLVAERARIFLIDSSDGGSTVDGNFVEATDRMLDVHRDLNRVMYYL</sequence>
<dbReference type="Pfam" id="PF16488">
    <property type="entry name" value="ArgoL2"/>
    <property type="match status" value="1"/>
</dbReference>
<dbReference type="InterPro" id="IPR045246">
    <property type="entry name" value="Piwi_ago-like"/>
</dbReference>
<dbReference type="PANTHER" id="PTHR22891">
    <property type="entry name" value="EUKARYOTIC TRANSLATION INITIATION FACTOR 2C"/>
    <property type="match status" value="1"/>
</dbReference>
<dbReference type="EMBL" id="VJMH01006378">
    <property type="protein sequence ID" value="KAF0690408.1"/>
    <property type="molecule type" value="Genomic_DNA"/>
</dbReference>
<evidence type="ECO:0000259" key="3">
    <source>
        <dbReference type="PROSITE" id="PS50821"/>
    </source>
</evidence>
<feature type="compositionally biased region" description="Basic and acidic residues" evidence="2">
    <location>
        <begin position="1"/>
        <end position="19"/>
    </location>
</feature>
<dbReference type="InterPro" id="IPR032474">
    <property type="entry name" value="Argonaute_N"/>
</dbReference>
<protein>
    <recommendedName>
        <fullName evidence="6">Piwi domain-containing protein</fullName>
    </recommendedName>
</protein>
<dbReference type="Gene3D" id="3.40.50.2300">
    <property type="match status" value="1"/>
</dbReference>
<dbReference type="InterPro" id="IPR032472">
    <property type="entry name" value="ArgoL2"/>
</dbReference>
<dbReference type="CDD" id="cd04657">
    <property type="entry name" value="Piwi_ago-like"/>
    <property type="match status" value="1"/>
</dbReference>
<dbReference type="SUPFAM" id="SSF101690">
    <property type="entry name" value="PAZ domain"/>
    <property type="match status" value="1"/>
</dbReference>
<reference evidence="5" key="1">
    <citation type="submission" date="2019-06" db="EMBL/GenBank/DDBJ databases">
        <title>Genomics analysis of Aphanomyces spp. identifies a new class of oomycete effector associated with host adaptation.</title>
        <authorList>
            <person name="Gaulin E."/>
        </authorList>
    </citation>
    <scope>NUCLEOTIDE SEQUENCE</scope>
    <source>
        <strain evidence="5">CBS 578.67</strain>
    </source>
</reference>
<dbReference type="AlphaFoldDB" id="A0A6A4Y3U6"/>
<evidence type="ECO:0008006" key="6">
    <source>
        <dbReference type="Google" id="ProtNLM"/>
    </source>
</evidence>
<dbReference type="GO" id="GO:0003723">
    <property type="term" value="F:RNA binding"/>
    <property type="evidence" value="ECO:0007669"/>
    <property type="project" value="InterPro"/>
</dbReference>
<dbReference type="PROSITE" id="PS50822">
    <property type="entry name" value="PIWI"/>
    <property type="match status" value="1"/>
</dbReference>
<dbReference type="InterPro" id="IPR003100">
    <property type="entry name" value="PAZ_dom"/>
</dbReference>